<reference evidence="2 3" key="1">
    <citation type="submission" date="2016-11" db="EMBL/GenBank/DDBJ databases">
        <authorList>
            <person name="Jaros S."/>
            <person name="Januszkiewicz K."/>
            <person name="Wedrychowicz H."/>
        </authorList>
    </citation>
    <scope>NUCLEOTIDE SEQUENCE [LARGE SCALE GENOMIC DNA]</scope>
    <source>
        <strain evidence="2 3">OK807</strain>
    </source>
</reference>
<evidence type="ECO:0000313" key="3">
    <source>
        <dbReference type="Proteomes" id="UP000181909"/>
    </source>
</evidence>
<dbReference type="Gene3D" id="1.10.30.50">
    <property type="match status" value="1"/>
</dbReference>
<dbReference type="Proteomes" id="UP000181909">
    <property type="component" value="Unassembled WGS sequence"/>
</dbReference>
<dbReference type="AlphaFoldDB" id="A0A1K2F8J4"/>
<dbReference type="GO" id="GO:0004519">
    <property type="term" value="F:endonuclease activity"/>
    <property type="evidence" value="ECO:0007669"/>
    <property type="project" value="InterPro"/>
</dbReference>
<organism evidence="2 3">
    <name type="scientific">Streptomyces atratus</name>
    <dbReference type="NCBI Taxonomy" id="1893"/>
    <lineage>
        <taxon>Bacteria</taxon>
        <taxon>Bacillati</taxon>
        <taxon>Actinomycetota</taxon>
        <taxon>Actinomycetes</taxon>
        <taxon>Kitasatosporales</taxon>
        <taxon>Streptomycetaceae</taxon>
        <taxon>Streptomyces</taxon>
    </lineage>
</organism>
<dbReference type="CDD" id="cd00085">
    <property type="entry name" value="HNHc"/>
    <property type="match status" value="1"/>
</dbReference>
<name>A0A1K2F8J4_STRAR</name>
<dbReference type="EMBL" id="FPJO01000036">
    <property type="protein sequence ID" value="SFY43472.1"/>
    <property type="molecule type" value="Genomic_DNA"/>
</dbReference>
<dbReference type="GO" id="GO:0003676">
    <property type="term" value="F:nucleic acid binding"/>
    <property type="evidence" value="ECO:0007669"/>
    <property type="project" value="InterPro"/>
</dbReference>
<dbReference type="STRING" id="1893.SAMN02787144_103642"/>
<dbReference type="Pfam" id="PF01844">
    <property type="entry name" value="HNH"/>
    <property type="match status" value="1"/>
</dbReference>
<dbReference type="InterPro" id="IPR002711">
    <property type="entry name" value="HNH"/>
</dbReference>
<dbReference type="RefSeq" id="WP_072489168.1">
    <property type="nucleotide sequence ID" value="NZ_CP108276.1"/>
</dbReference>
<protein>
    <recommendedName>
        <fullName evidence="1">HNH domain-containing protein</fullName>
    </recommendedName>
</protein>
<feature type="domain" description="HNH" evidence="1">
    <location>
        <begin position="67"/>
        <end position="108"/>
    </location>
</feature>
<evidence type="ECO:0000313" key="2">
    <source>
        <dbReference type="EMBL" id="SFY43472.1"/>
    </source>
</evidence>
<gene>
    <name evidence="2" type="ORF">SAMN02787144_103642</name>
</gene>
<dbReference type="GO" id="GO:0008270">
    <property type="term" value="F:zinc ion binding"/>
    <property type="evidence" value="ECO:0007669"/>
    <property type="project" value="InterPro"/>
</dbReference>
<proteinExistence type="predicted"/>
<accession>A0A1K2F8J4</accession>
<sequence>MIRLRRTDLPPAVAAHLKTYTREIEKAAASKRKVKAANLWAHSTVRRHVREGLLATLAEMAPGHQRCMYCGDSQGTDIDHFEPKSLAPARTFEWLNHLLACAYCNSNQKRNAFPRSGEDGSPLLVDPTLQDPLSHLRLVLPLCTYKGLTPQGEACIDVFGLNSRGVLVNGRRTAYGTAKQSIELWRIATDRGQHDKAAEVVRVAWNRPLADVLAAMFHQSDHPAADLLFDGEEETLGLLRDQELREAFLSRT</sequence>
<evidence type="ECO:0000259" key="1">
    <source>
        <dbReference type="Pfam" id="PF01844"/>
    </source>
</evidence>
<dbReference type="InterPro" id="IPR003615">
    <property type="entry name" value="HNH_nuc"/>
</dbReference>